<dbReference type="Proteomes" id="UP000806378">
    <property type="component" value="Unassembled WGS sequence"/>
</dbReference>
<name>A0A8T0CZB8_CORYI</name>
<proteinExistence type="predicted"/>
<protein>
    <submittedName>
        <fullName evidence="1">Uncharacterized protein</fullName>
    </submittedName>
</protein>
<sequence>METDEGLQHVLPFQLQFNKLASQVQLLVFSCDQMGSRLDCSDSVFEVCLISDWQVKMSKWNLEKDLLAKFMEDPEAVLHHFDWQRLWTVSLVLFFRFPRGTSVIANLAHFAFDGELDL</sequence>
<accession>A0A8T0CZB8</accession>
<keyword evidence="2" id="KW-1185">Reference proteome</keyword>
<reference evidence="1" key="1">
    <citation type="submission" date="2020-05" db="EMBL/GenBank/DDBJ databases">
        <title>WGS assembly of Corymbia citriodora subspecies variegata.</title>
        <authorList>
            <person name="Barry K."/>
            <person name="Hundley H."/>
            <person name="Shu S."/>
            <person name="Jenkins J."/>
            <person name="Grimwood J."/>
            <person name="Baten A."/>
        </authorList>
    </citation>
    <scope>NUCLEOTIDE SEQUENCE</scope>
    <source>
        <strain evidence="1">CV2-018</strain>
    </source>
</reference>
<dbReference type="Gramene" id="rna-gnl|WGS:JABURB|Cocit.L1106.1">
    <property type="protein sequence ID" value="cds-KAF7852012.1"/>
    <property type="gene ID" value="gene-BT93_L1106"/>
</dbReference>
<dbReference type="EMBL" id="MU089521">
    <property type="protein sequence ID" value="KAF7852012.1"/>
    <property type="molecule type" value="Genomic_DNA"/>
</dbReference>
<organism evidence="1 2">
    <name type="scientific">Corymbia citriodora subsp. variegata</name>
    <dbReference type="NCBI Taxonomy" id="360336"/>
    <lineage>
        <taxon>Eukaryota</taxon>
        <taxon>Viridiplantae</taxon>
        <taxon>Streptophyta</taxon>
        <taxon>Embryophyta</taxon>
        <taxon>Tracheophyta</taxon>
        <taxon>Spermatophyta</taxon>
        <taxon>Magnoliopsida</taxon>
        <taxon>eudicotyledons</taxon>
        <taxon>Gunneridae</taxon>
        <taxon>Pentapetalae</taxon>
        <taxon>rosids</taxon>
        <taxon>malvids</taxon>
        <taxon>Myrtales</taxon>
        <taxon>Myrtaceae</taxon>
        <taxon>Myrtoideae</taxon>
        <taxon>Eucalypteae</taxon>
        <taxon>Corymbia</taxon>
    </lineage>
</organism>
<dbReference type="AlphaFoldDB" id="A0A8T0CZB8"/>
<comment type="caution">
    <text evidence="1">The sequence shown here is derived from an EMBL/GenBank/DDBJ whole genome shotgun (WGS) entry which is preliminary data.</text>
</comment>
<evidence type="ECO:0000313" key="1">
    <source>
        <dbReference type="EMBL" id="KAF7852012.1"/>
    </source>
</evidence>
<evidence type="ECO:0000313" key="2">
    <source>
        <dbReference type="Proteomes" id="UP000806378"/>
    </source>
</evidence>
<gene>
    <name evidence="1" type="ORF">BT93_L1106</name>
</gene>